<proteinExistence type="predicted"/>
<reference evidence="1 2" key="1">
    <citation type="submission" date="2017-10" db="EMBL/GenBank/DDBJ databases">
        <title>The draft genome sequence of Lewinella nigricans NBRC 102662.</title>
        <authorList>
            <person name="Wang K."/>
        </authorList>
    </citation>
    <scope>NUCLEOTIDE SEQUENCE [LARGE SCALE GENOMIC DNA]</scope>
    <source>
        <strain evidence="1 2">NBRC 102662</strain>
    </source>
</reference>
<sequence length="63" mass="7317">MLKQIFLKEVIVKLRGFAAFAVKTSFINFNCSTLQVDRENTTGRTVIRKKGKHPKTFSLSVWW</sequence>
<accession>A0A2D0NBX0</accession>
<dbReference type="AlphaFoldDB" id="A0A2D0NBX0"/>
<organism evidence="1 2">
    <name type="scientific">Flavilitoribacter nigricans (strain ATCC 23147 / DSM 23189 / NBRC 102662 / NCIMB 1420 / SS-2)</name>
    <name type="common">Lewinella nigricans</name>
    <dbReference type="NCBI Taxonomy" id="1122177"/>
    <lineage>
        <taxon>Bacteria</taxon>
        <taxon>Pseudomonadati</taxon>
        <taxon>Bacteroidota</taxon>
        <taxon>Saprospiria</taxon>
        <taxon>Saprospirales</taxon>
        <taxon>Lewinellaceae</taxon>
        <taxon>Flavilitoribacter</taxon>
    </lineage>
</organism>
<protein>
    <submittedName>
        <fullName evidence="1">Uncharacterized protein</fullName>
    </submittedName>
</protein>
<dbReference type="EMBL" id="PDUD01000020">
    <property type="protein sequence ID" value="PHN05860.1"/>
    <property type="molecule type" value="Genomic_DNA"/>
</dbReference>
<dbReference type="Proteomes" id="UP000223913">
    <property type="component" value="Unassembled WGS sequence"/>
</dbReference>
<name>A0A2D0NBX0_FLAN2</name>
<comment type="caution">
    <text evidence="1">The sequence shown here is derived from an EMBL/GenBank/DDBJ whole genome shotgun (WGS) entry which is preliminary data.</text>
</comment>
<evidence type="ECO:0000313" key="2">
    <source>
        <dbReference type="Proteomes" id="UP000223913"/>
    </source>
</evidence>
<evidence type="ECO:0000313" key="1">
    <source>
        <dbReference type="EMBL" id="PHN05860.1"/>
    </source>
</evidence>
<keyword evidence="2" id="KW-1185">Reference proteome</keyword>
<gene>
    <name evidence="1" type="ORF">CRP01_15445</name>
</gene>